<dbReference type="PANTHER" id="PTHR30032">
    <property type="entry name" value="N-ACETYLMURAMOYL-L-ALANINE AMIDASE-RELATED"/>
    <property type="match status" value="1"/>
</dbReference>
<comment type="caution">
    <text evidence="3">The sequence shown here is derived from an EMBL/GenBank/DDBJ whole genome shotgun (WGS) entry which is preliminary data.</text>
</comment>
<dbReference type="Pfam" id="PF07676">
    <property type="entry name" value="PD40"/>
    <property type="match status" value="3"/>
</dbReference>
<reference evidence="3" key="1">
    <citation type="submission" date="2020-10" db="EMBL/GenBank/DDBJ databases">
        <title>Sequencing the genomes of 1000 actinobacteria strains.</title>
        <authorList>
            <person name="Klenk H.-P."/>
        </authorList>
    </citation>
    <scope>NUCLEOTIDE SEQUENCE</scope>
    <source>
        <strain evidence="3">DSM 46832</strain>
    </source>
</reference>
<dbReference type="InterPro" id="IPR011042">
    <property type="entry name" value="6-blade_b-propeller_TolB-like"/>
</dbReference>
<sequence>MTPRQLHRPLALASVLALAATTVLSGTTAATASPGGDGEVLSASNGTNTLRFASGETLTVAQVIDGASWSPDGSRLIYSDSGGQIVTIRFDDASNHFIVSPYIMAPPEDTIVDRRDPSYRGNGVEAVWAGKEAGRPWRLEVQRAVSGNAPTTLSPQDGRHYLRPDAGPGDLVVYQTQAGGADAPSGRSDVGIYDPRLGFRTIVENASNPAISPDGTRVAFIRADGNGRNQVWAADIDGDNVSPVTSNAANHDHPAWSPIGRTIAFSQDNGVATAPADGSAAGNPSVVAGLSGVPAYQPRRRDTVARLTGQNRHTTAVAVSQSHWASVADGADARQAAGSVVLSRSDLYADALGGGALAAAKQGPLLLTPPDALDDATRTEIQRILAPGRTVYLLGSPGALSVNVETQVRALGYQVERLAGQDRYTTSIAIANEIDPTPDLVLTATGADFPDALAAGAAAGAHNLPGSERSAVVVLTKDYVLTPETKSYLDALPGYPAIYGIGLQASIATRPYRRTEIIGKNRFETAWYTAWFFFGATPYVGVATGWDWPDALAGGALMGTIGSPLLLTRGTDPNLSTEVEWYLDENSATVHTGLVFGGPSVVSADQQTRVGSRISGPGGFDQRENVTDLGISGAVVPAVGAGGAGRQPTTGAPELRTPEQAEALAAELKERTRR</sequence>
<feature type="region of interest" description="Disordered" evidence="1">
    <location>
        <begin position="640"/>
        <end position="660"/>
    </location>
</feature>
<dbReference type="PANTHER" id="PTHR30032:SF8">
    <property type="entry name" value="GERMINATION-SPECIFIC N-ACETYLMURAMOYL-L-ALANINE AMIDASE"/>
    <property type="match status" value="1"/>
</dbReference>
<dbReference type="InterPro" id="IPR051922">
    <property type="entry name" value="Bact_Sporulation_Assoc"/>
</dbReference>
<evidence type="ECO:0000256" key="1">
    <source>
        <dbReference type="SAM" id="MobiDB-lite"/>
    </source>
</evidence>
<feature type="signal peptide" evidence="2">
    <location>
        <begin position="1"/>
        <end position="19"/>
    </location>
</feature>
<dbReference type="AlphaFoldDB" id="A0A927M3R0"/>
<name>A0A927M3R0_9ACTN</name>
<feature type="chain" id="PRO_5038996143" description="WD40-like Beta Propeller Repeat" evidence="2">
    <location>
        <begin position="20"/>
        <end position="674"/>
    </location>
</feature>
<dbReference type="Gene3D" id="3.40.50.12090">
    <property type="match status" value="1"/>
</dbReference>
<keyword evidence="4" id="KW-1185">Reference proteome</keyword>
<dbReference type="RefSeq" id="WP_192766389.1">
    <property type="nucleotide sequence ID" value="NZ_JADBEB010000001.1"/>
</dbReference>
<evidence type="ECO:0008006" key="5">
    <source>
        <dbReference type="Google" id="ProtNLM"/>
    </source>
</evidence>
<keyword evidence="2" id="KW-0732">Signal</keyword>
<dbReference type="Pfam" id="PF04122">
    <property type="entry name" value="CW_binding_2"/>
    <property type="match status" value="3"/>
</dbReference>
<dbReference type="InterPro" id="IPR011659">
    <property type="entry name" value="WD40"/>
</dbReference>
<dbReference type="SUPFAM" id="SSF82171">
    <property type="entry name" value="DPP6 N-terminal domain-like"/>
    <property type="match status" value="1"/>
</dbReference>
<dbReference type="EMBL" id="JADBEB010000001">
    <property type="protein sequence ID" value="MBE1486357.1"/>
    <property type="molecule type" value="Genomic_DNA"/>
</dbReference>
<proteinExistence type="predicted"/>
<dbReference type="Proteomes" id="UP000649753">
    <property type="component" value="Unassembled WGS sequence"/>
</dbReference>
<evidence type="ECO:0000313" key="3">
    <source>
        <dbReference type="EMBL" id="MBE1486357.1"/>
    </source>
</evidence>
<dbReference type="InterPro" id="IPR007253">
    <property type="entry name" value="Cell_wall-bd_2"/>
</dbReference>
<evidence type="ECO:0000256" key="2">
    <source>
        <dbReference type="SAM" id="SignalP"/>
    </source>
</evidence>
<protein>
    <recommendedName>
        <fullName evidence="5">WD40-like Beta Propeller Repeat</fullName>
    </recommendedName>
</protein>
<dbReference type="Gene3D" id="2.120.10.30">
    <property type="entry name" value="TolB, C-terminal domain"/>
    <property type="match status" value="1"/>
</dbReference>
<accession>A0A927M3R0</accession>
<organism evidence="3 4">
    <name type="scientific">Plantactinospora soyae</name>
    <dbReference type="NCBI Taxonomy" id="1544732"/>
    <lineage>
        <taxon>Bacteria</taxon>
        <taxon>Bacillati</taxon>
        <taxon>Actinomycetota</taxon>
        <taxon>Actinomycetes</taxon>
        <taxon>Micromonosporales</taxon>
        <taxon>Micromonosporaceae</taxon>
        <taxon>Plantactinospora</taxon>
    </lineage>
</organism>
<evidence type="ECO:0000313" key="4">
    <source>
        <dbReference type="Proteomes" id="UP000649753"/>
    </source>
</evidence>
<gene>
    <name evidence="3" type="ORF">H4W31_001995</name>
</gene>